<sequence>MACVTSLTARSSDVVCYVPHAVSVFTASVALLLFQALQGISFQRQVEKSRNSSFARALNMAHGMQTVQTLAQQATRYVTASERASGARLSGRSLVYKNIQL</sequence>
<name>A0A224Y739_9ACAR</name>
<reference evidence="2" key="1">
    <citation type="journal article" date="2017" name="Parasit. Vectors">
        <title>Sialotranscriptomics of Rhipicephalus zambeziensis reveals intricate expression profiles of secretory proteins and suggests tight temporal transcriptional regulation during blood-feeding.</title>
        <authorList>
            <person name="de Castro M.H."/>
            <person name="de Klerk D."/>
            <person name="Pienaar R."/>
            <person name="Rees D.J.G."/>
            <person name="Mans B.J."/>
        </authorList>
    </citation>
    <scope>NUCLEOTIDE SEQUENCE</scope>
    <source>
        <tissue evidence="2">Salivary glands</tissue>
    </source>
</reference>
<keyword evidence="1" id="KW-0812">Transmembrane</keyword>
<keyword evidence="1" id="KW-1133">Transmembrane helix</keyword>
<proteinExistence type="predicted"/>
<evidence type="ECO:0000313" key="2">
    <source>
        <dbReference type="EMBL" id="MAA13386.1"/>
    </source>
</evidence>
<evidence type="ECO:0000256" key="1">
    <source>
        <dbReference type="SAM" id="Phobius"/>
    </source>
</evidence>
<protein>
    <submittedName>
        <fullName evidence="2">Uncharacterized protein</fullName>
    </submittedName>
</protein>
<keyword evidence="1" id="KW-0472">Membrane</keyword>
<dbReference type="EMBL" id="GFPF01002240">
    <property type="protein sequence ID" value="MAA13386.1"/>
    <property type="molecule type" value="Transcribed_RNA"/>
</dbReference>
<dbReference type="AlphaFoldDB" id="A0A224Y739"/>
<organism evidence="2">
    <name type="scientific">Rhipicephalus zambeziensis</name>
    <dbReference type="NCBI Taxonomy" id="60191"/>
    <lineage>
        <taxon>Eukaryota</taxon>
        <taxon>Metazoa</taxon>
        <taxon>Ecdysozoa</taxon>
        <taxon>Arthropoda</taxon>
        <taxon>Chelicerata</taxon>
        <taxon>Arachnida</taxon>
        <taxon>Acari</taxon>
        <taxon>Parasitiformes</taxon>
        <taxon>Ixodida</taxon>
        <taxon>Ixodoidea</taxon>
        <taxon>Ixodidae</taxon>
        <taxon>Rhipicephalinae</taxon>
        <taxon>Rhipicephalus</taxon>
        <taxon>Rhipicephalus</taxon>
    </lineage>
</organism>
<feature type="transmembrane region" description="Helical" evidence="1">
    <location>
        <begin position="20"/>
        <end position="40"/>
    </location>
</feature>
<accession>A0A224Y739</accession>